<evidence type="ECO:0000313" key="2">
    <source>
        <dbReference type="EnsemblMetazoa" id="CJA01877.1"/>
    </source>
</evidence>
<organism evidence="2 3">
    <name type="scientific">Caenorhabditis japonica</name>
    <dbReference type="NCBI Taxonomy" id="281687"/>
    <lineage>
        <taxon>Eukaryota</taxon>
        <taxon>Metazoa</taxon>
        <taxon>Ecdysozoa</taxon>
        <taxon>Nematoda</taxon>
        <taxon>Chromadorea</taxon>
        <taxon>Rhabditida</taxon>
        <taxon>Rhabditina</taxon>
        <taxon>Rhabditomorpha</taxon>
        <taxon>Rhabditoidea</taxon>
        <taxon>Rhabditidae</taxon>
        <taxon>Peloderinae</taxon>
        <taxon>Caenorhabditis</taxon>
    </lineage>
</organism>
<dbReference type="EnsemblMetazoa" id="CJA01877.1">
    <property type="protein sequence ID" value="CJA01877.1"/>
    <property type="gene ID" value="WBGene00121081"/>
</dbReference>
<dbReference type="AlphaFoldDB" id="A0A8R1HME4"/>
<keyword evidence="3" id="KW-1185">Reference proteome</keyword>
<accession>A0A8R1HME4</accession>
<reference evidence="2" key="2">
    <citation type="submission" date="2022-06" db="UniProtKB">
        <authorList>
            <consortium name="EnsemblMetazoa"/>
        </authorList>
    </citation>
    <scope>IDENTIFICATION</scope>
    <source>
        <strain evidence="2">DF5081</strain>
    </source>
</reference>
<feature type="region of interest" description="Disordered" evidence="1">
    <location>
        <begin position="112"/>
        <end position="134"/>
    </location>
</feature>
<reference evidence="3" key="1">
    <citation type="submission" date="2010-08" db="EMBL/GenBank/DDBJ databases">
        <authorList>
            <consortium name="Caenorhabditis japonica Sequencing Consortium"/>
            <person name="Wilson R.K."/>
        </authorList>
    </citation>
    <scope>NUCLEOTIDE SEQUENCE [LARGE SCALE GENOMIC DNA]</scope>
    <source>
        <strain evidence="3">DF5081</strain>
    </source>
</reference>
<proteinExistence type="predicted"/>
<evidence type="ECO:0000313" key="3">
    <source>
        <dbReference type="Proteomes" id="UP000005237"/>
    </source>
</evidence>
<name>A0A8R1HME4_CAEJA</name>
<sequence length="182" mass="21137">MQGKTQNNINPRMGRPLKAPPFSHYEAYKGVDVYFFISLFAGREELYSPCEDFCEFRQKAMIFIEKNFPNMPSPMFNTSVQKDLKRPKMEESVDDKSNDHWLQKVIQTVKNESTSAEPMLPETSERTVTPCEPDQSKHSDIISCVTNFLDEVPNNKLMLYKVRLFQFIEGEKNRLQIEGNGK</sequence>
<evidence type="ECO:0000256" key="1">
    <source>
        <dbReference type="SAM" id="MobiDB-lite"/>
    </source>
</evidence>
<dbReference type="Proteomes" id="UP000005237">
    <property type="component" value="Unassembled WGS sequence"/>
</dbReference>
<protein>
    <submittedName>
        <fullName evidence="2">Uncharacterized protein</fullName>
    </submittedName>
</protein>